<dbReference type="RefSeq" id="WP_191867968.1">
    <property type="nucleotide sequence ID" value="NZ_BLLO01000010.1"/>
</dbReference>
<comment type="caution">
    <text evidence="3">The sequence shown here is derived from an EMBL/GenBank/DDBJ whole genome shotgun (WGS) entry which is preliminary data.</text>
</comment>
<evidence type="ECO:0000313" key="3">
    <source>
        <dbReference type="EMBL" id="GFH75925.1"/>
    </source>
</evidence>
<sequence length="143" mass="15460">MLESAEALGFRAFEAGLSRDGDQDAEFLEIKRSARGLPSAGVEMDRVAIARTMYGVRTRRMVPDLLGLARQWRPDVVVRDSYEAGGAVAAEALGVPHARPGQPTPLYDMAPLRATSGRELDRAARRPGCRPTRSSTCSIATCT</sequence>
<name>A0ABQ1D032_9ACTN</name>
<dbReference type="Pfam" id="PF21036">
    <property type="entry name" value="EryCIII-like_N"/>
    <property type="match status" value="1"/>
</dbReference>
<dbReference type="InterPro" id="IPR048284">
    <property type="entry name" value="EryCIII-like_N"/>
</dbReference>
<dbReference type="Gene3D" id="3.40.50.2000">
    <property type="entry name" value="Glycogen Phosphorylase B"/>
    <property type="match status" value="1"/>
</dbReference>
<evidence type="ECO:0000256" key="1">
    <source>
        <dbReference type="ARBA" id="ARBA00022679"/>
    </source>
</evidence>
<gene>
    <name evidence="3" type="ORF">Sgou_05950</name>
</gene>
<dbReference type="EMBL" id="BLLO01000010">
    <property type="protein sequence ID" value="GFH75925.1"/>
    <property type="molecule type" value="Genomic_DNA"/>
</dbReference>
<evidence type="ECO:0000259" key="2">
    <source>
        <dbReference type="Pfam" id="PF21036"/>
    </source>
</evidence>
<proteinExistence type="predicted"/>
<dbReference type="SUPFAM" id="SSF53756">
    <property type="entry name" value="UDP-Glycosyltransferase/glycogen phosphorylase"/>
    <property type="match status" value="1"/>
</dbReference>
<keyword evidence="1" id="KW-0808">Transferase</keyword>
<accession>A0ABQ1D032</accession>
<keyword evidence="4" id="KW-1185">Reference proteome</keyword>
<organism evidence="3 4">
    <name type="scientific">Streptomyces gougerotii</name>
    <dbReference type="NCBI Taxonomy" id="53448"/>
    <lineage>
        <taxon>Bacteria</taxon>
        <taxon>Bacillati</taxon>
        <taxon>Actinomycetota</taxon>
        <taxon>Actinomycetes</taxon>
        <taxon>Kitasatosporales</taxon>
        <taxon>Streptomycetaceae</taxon>
        <taxon>Streptomyces</taxon>
        <taxon>Streptomyces diastaticus group</taxon>
    </lineage>
</organism>
<evidence type="ECO:0000313" key="4">
    <source>
        <dbReference type="Proteomes" id="UP000480804"/>
    </source>
</evidence>
<feature type="domain" description="Erythromycin biosynthesis protein CIII-like N-terminal" evidence="2">
    <location>
        <begin position="58"/>
        <end position="99"/>
    </location>
</feature>
<protein>
    <recommendedName>
        <fullName evidence="2">Erythromycin biosynthesis protein CIII-like N-terminal domain-containing protein</fullName>
    </recommendedName>
</protein>
<reference evidence="3 4" key="1">
    <citation type="submission" date="2020-02" db="EMBL/GenBank/DDBJ databases">
        <title>Whole genome shotgun sequence of Streptomyces gougerotii NBRC 13043.</title>
        <authorList>
            <person name="Ichikawa N."/>
            <person name="Komaki H."/>
            <person name="Tamura T."/>
        </authorList>
    </citation>
    <scope>NUCLEOTIDE SEQUENCE [LARGE SCALE GENOMIC DNA]</scope>
    <source>
        <strain evidence="3 4">NBRC 13043</strain>
    </source>
</reference>
<dbReference type="Proteomes" id="UP000480804">
    <property type="component" value="Unassembled WGS sequence"/>
</dbReference>